<dbReference type="EMBL" id="BAABME010003337">
    <property type="protein sequence ID" value="GAA0158387.1"/>
    <property type="molecule type" value="Genomic_DNA"/>
</dbReference>
<accession>A0AAV3Q5D9</accession>
<organism evidence="1 2">
    <name type="scientific">Lithospermum erythrorhizon</name>
    <name type="common">Purple gromwell</name>
    <name type="synonym">Lithospermum officinale var. erythrorhizon</name>
    <dbReference type="NCBI Taxonomy" id="34254"/>
    <lineage>
        <taxon>Eukaryota</taxon>
        <taxon>Viridiplantae</taxon>
        <taxon>Streptophyta</taxon>
        <taxon>Embryophyta</taxon>
        <taxon>Tracheophyta</taxon>
        <taxon>Spermatophyta</taxon>
        <taxon>Magnoliopsida</taxon>
        <taxon>eudicotyledons</taxon>
        <taxon>Gunneridae</taxon>
        <taxon>Pentapetalae</taxon>
        <taxon>asterids</taxon>
        <taxon>lamiids</taxon>
        <taxon>Boraginales</taxon>
        <taxon>Boraginaceae</taxon>
        <taxon>Boraginoideae</taxon>
        <taxon>Lithospermeae</taxon>
        <taxon>Lithospermum</taxon>
    </lineage>
</organism>
<evidence type="ECO:0000313" key="1">
    <source>
        <dbReference type="EMBL" id="GAA0158387.1"/>
    </source>
</evidence>
<proteinExistence type="predicted"/>
<sequence>MTVSRKASKSVHRRCNWLCLMLTEDRVSTLKALLVRRSSVKPRAPRGVGFDSHQRDEETVFSQAKLGRLLFPNSARRFQFPGQYNGL</sequence>
<reference evidence="1 2" key="1">
    <citation type="submission" date="2024-01" db="EMBL/GenBank/DDBJ databases">
        <title>The complete chloroplast genome sequence of Lithospermum erythrorhizon: insights into the phylogenetic relationship among Boraginaceae species and the maternal lineages of purple gromwells.</title>
        <authorList>
            <person name="Okada T."/>
            <person name="Watanabe K."/>
        </authorList>
    </citation>
    <scope>NUCLEOTIDE SEQUENCE [LARGE SCALE GENOMIC DNA]</scope>
</reference>
<keyword evidence="2" id="KW-1185">Reference proteome</keyword>
<protein>
    <submittedName>
        <fullName evidence="1">Uncharacterized protein</fullName>
    </submittedName>
</protein>
<dbReference type="Proteomes" id="UP001454036">
    <property type="component" value="Unassembled WGS sequence"/>
</dbReference>
<name>A0AAV3Q5D9_LITER</name>
<gene>
    <name evidence="1" type="ORF">LIER_15431</name>
</gene>
<comment type="caution">
    <text evidence="1">The sequence shown here is derived from an EMBL/GenBank/DDBJ whole genome shotgun (WGS) entry which is preliminary data.</text>
</comment>
<evidence type="ECO:0000313" key="2">
    <source>
        <dbReference type="Proteomes" id="UP001454036"/>
    </source>
</evidence>
<dbReference type="AlphaFoldDB" id="A0AAV3Q5D9"/>